<evidence type="ECO:0000313" key="7">
    <source>
        <dbReference type="Proteomes" id="UP000548119"/>
    </source>
</evidence>
<accession>A0ABR6E1R6</accession>
<reference evidence="6 7" key="1">
    <citation type="submission" date="2020-08" db="EMBL/GenBank/DDBJ databases">
        <title>Genomic Encyclopedia of Type Strains, Phase IV (KMG-IV): sequencing the most valuable type-strain genomes for metagenomic binning, comparative biology and taxonomic classification.</title>
        <authorList>
            <person name="Goeker M."/>
        </authorList>
    </citation>
    <scope>NUCLEOTIDE SEQUENCE [LARGE SCALE GENOMIC DNA]</scope>
    <source>
        <strain evidence="6 7">DSM 21431</strain>
    </source>
</reference>
<dbReference type="NCBIfam" id="TIGR01352">
    <property type="entry name" value="tonB_Cterm"/>
    <property type="match status" value="1"/>
</dbReference>
<evidence type="ECO:0000256" key="3">
    <source>
        <dbReference type="ARBA" id="ARBA00022989"/>
    </source>
</evidence>
<dbReference type="Gene3D" id="3.30.1150.10">
    <property type="match status" value="1"/>
</dbReference>
<organism evidence="6 7">
    <name type="scientific">Bartonella chomelii</name>
    <dbReference type="NCBI Taxonomy" id="236402"/>
    <lineage>
        <taxon>Bacteria</taxon>
        <taxon>Pseudomonadati</taxon>
        <taxon>Pseudomonadota</taxon>
        <taxon>Alphaproteobacteria</taxon>
        <taxon>Hyphomicrobiales</taxon>
        <taxon>Bartonellaceae</taxon>
        <taxon>Bartonella</taxon>
    </lineage>
</organism>
<evidence type="ECO:0000259" key="5">
    <source>
        <dbReference type="PROSITE" id="PS52015"/>
    </source>
</evidence>
<keyword evidence="2" id="KW-0812">Transmembrane</keyword>
<keyword evidence="3" id="KW-1133">Transmembrane helix</keyword>
<dbReference type="SUPFAM" id="SSF74653">
    <property type="entry name" value="TolA/TonB C-terminal domain"/>
    <property type="match status" value="1"/>
</dbReference>
<comment type="caution">
    <text evidence="6">The sequence shown here is derived from an EMBL/GenBank/DDBJ whole genome shotgun (WGS) entry which is preliminary data.</text>
</comment>
<protein>
    <submittedName>
        <fullName evidence="6">Protein TonB</fullName>
    </submittedName>
</protein>
<feature type="domain" description="TonB C-terminal" evidence="5">
    <location>
        <begin position="174"/>
        <end position="261"/>
    </location>
</feature>
<keyword evidence="7" id="KW-1185">Reference proteome</keyword>
<dbReference type="InterPro" id="IPR006260">
    <property type="entry name" value="TonB/TolA_C"/>
</dbReference>
<name>A0ABR6E1R6_9HYPH</name>
<gene>
    <name evidence="6" type="ORF">GGR10_000330</name>
</gene>
<dbReference type="InterPro" id="IPR037682">
    <property type="entry name" value="TonB_C"/>
</dbReference>
<dbReference type="Proteomes" id="UP000548119">
    <property type="component" value="Unassembled WGS sequence"/>
</dbReference>
<dbReference type="RefSeq" id="WP_182479614.1">
    <property type="nucleotide sequence ID" value="NZ_CAWPNC010000001.1"/>
</dbReference>
<evidence type="ECO:0000256" key="1">
    <source>
        <dbReference type="ARBA" id="ARBA00004167"/>
    </source>
</evidence>
<dbReference type="PROSITE" id="PS52015">
    <property type="entry name" value="TONB_CTD"/>
    <property type="match status" value="1"/>
</dbReference>
<keyword evidence="4" id="KW-0472">Membrane</keyword>
<proteinExistence type="predicted"/>
<evidence type="ECO:0000313" key="6">
    <source>
        <dbReference type="EMBL" id="MBA9082507.1"/>
    </source>
</evidence>
<evidence type="ECO:0000256" key="4">
    <source>
        <dbReference type="ARBA" id="ARBA00023136"/>
    </source>
</evidence>
<dbReference type="Pfam" id="PF13103">
    <property type="entry name" value="TonB_2"/>
    <property type="match status" value="1"/>
</dbReference>
<sequence length="261" mass="29459">MNFTNTRRLSILWIGAFMSALSLHAALGIQFYFQNINVSDNVFPPAIMLTFAQEISHPNIINTNTDLEMLQSSVLEQEQKISEPALNEVQSMESQFSEEIQSLQELQPVIEKNDFIVEKTLKESQTSKMAHKALVKKALSVSKIAAKQSDAKSVHSFAVSKDNYTKLDDALSMQWLAKVQAQLERQKNYVIRHRTTHAKGVVQLEFKVHKQGNIFASRIALSSNDQELDRLAMAALQRVGILPPPPLSKENKIIRISLIFN</sequence>
<evidence type="ECO:0000256" key="2">
    <source>
        <dbReference type="ARBA" id="ARBA00022692"/>
    </source>
</evidence>
<comment type="subcellular location">
    <subcellularLocation>
        <location evidence="1">Membrane</location>
        <topology evidence="1">Single-pass membrane protein</topology>
    </subcellularLocation>
</comment>
<dbReference type="EMBL" id="JACJIR010000001">
    <property type="protein sequence ID" value="MBA9082507.1"/>
    <property type="molecule type" value="Genomic_DNA"/>
</dbReference>